<name>A0A0F9KX63_9ZZZZ</name>
<reference evidence="1" key="1">
    <citation type="journal article" date="2015" name="Nature">
        <title>Complex archaea that bridge the gap between prokaryotes and eukaryotes.</title>
        <authorList>
            <person name="Spang A."/>
            <person name="Saw J.H."/>
            <person name="Jorgensen S.L."/>
            <person name="Zaremba-Niedzwiedzka K."/>
            <person name="Martijn J."/>
            <person name="Lind A.E."/>
            <person name="van Eijk R."/>
            <person name="Schleper C."/>
            <person name="Guy L."/>
            <person name="Ettema T.J."/>
        </authorList>
    </citation>
    <scope>NUCLEOTIDE SEQUENCE</scope>
</reference>
<dbReference type="EMBL" id="LAZR01008346">
    <property type="protein sequence ID" value="KKM79361.1"/>
    <property type="molecule type" value="Genomic_DNA"/>
</dbReference>
<comment type="caution">
    <text evidence="1">The sequence shown here is derived from an EMBL/GenBank/DDBJ whole genome shotgun (WGS) entry which is preliminary data.</text>
</comment>
<organism evidence="1">
    <name type="scientific">marine sediment metagenome</name>
    <dbReference type="NCBI Taxonomy" id="412755"/>
    <lineage>
        <taxon>unclassified sequences</taxon>
        <taxon>metagenomes</taxon>
        <taxon>ecological metagenomes</taxon>
    </lineage>
</organism>
<protein>
    <submittedName>
        <fullName evidence="1">Uncharacterized protein</fullName>
    </submittedName>
</protein>
<evidence type="ECO:0000313" key="1">
    <source>
        <dbReference type="EMBL" id="KKM79361.1"/>
    </source>
</evidence>
<dbReference type="AlphaFoldDB" id="A0A0F9KX63"/>
<accession>A0A0F9KX63</accession>
<sequence>MKKTPPERKEYKIKGRRKLYSLVSDIGFKSKIKANKEANKIRNDGFKARVSNFENRFYVYHHN</sequence>
<proteinExistence type="predicted"/>
<gene>
    <name evidence="1" type="ORF">LCGC14_1350760</name>
</gene>